<dbReference type="EMBL" id="EQ974531">
    <property type="protein sequence ID" value="EEF28873.1"/>
    <property type="molecule type" value="Genomic_DNA"/>
</dbReference>
<dbReference type="PANTHER" id="PTHR45098">
    <property type="entry name" value="DNAJ DOMAIN CONTAINING PROTEIN, EXPRESSED"/>
    <property type="match status" value="1"/>
</dbReference>
<dbReference type="Gene3D" id="1.10.287.110">
    <property type="entry name" value="DnaJ domain"/>
    <property type="match status" value="1"/>
</dbReference>
<dbReference type="eggNOG" id="KOG0691">
    <property type="taxonomic scope" value="Eukaryota"/>
</dbReference>
<organism evidence="4 5">
    <name type="scientific">Ricinus communis</name>
    <name type="common">Castor bean</name>
    <dbReference type="NCBI Taxonomy" id="3988"/>
    <lineage>
        <taxon>Eukaryota</taxon>
        <taxon>Viridiplantae</taxon>
        <taxon>Streptophyta</taxon>
        <taxon>Embryophyta</taxon>
        <taxon>Tracheophyta</taxon>
        <taxon>Spermatophyta</taxon>
        <taxon>Magnoliopsida</taxon>
        <taxon>eudicotyledons</taxon>
        <taxon>Gunneridae</taxon>
        <taxon>Pentapetalae</taxon>
        <taxon>rosids</taxon>
        <taxon>fabids</taxon>
        <taxon>Malpighiales</taxon>
        <taxon>Euphorbiaceae</taxon>
        <taxon>Acalyphoideae</taxon>
        <taxon>Acalypheae</taxon>
        <taxon>Ricinus</taxon>
    </lineage>
</organism>
<feature type="region of interest" description="Disordered" evidence="1">
    <location>
        <begin position="85"/>
        <end position="119"/>
    </location>
</feature>
<keyword evidence="5" id="KW-1185">Reference proteome</keyword>
<dbReference type="PROSITE" id="PS50076">
    <property type="entry name" value="DNAJ_2"/>
    <property type="match status" value="1"/>
</dbReference>
<gene>
    <name evidence="4" type="ORF">RCOM_0157530</name>
</gene>
<keyword evidence="2" id="KW-0472">Membrane</keyword>
<evidence type="ECO:0000256" key="1">
    <source>
        <dbReference type="SAM" id="MobiDB-lite"/>
    </source>
</evidence>
<feature type="domain" description="J" evidence="3">
    <location>
        <begin position="6"/>
        <end position="75"/>
    </location>
</feature>
<keyword evidence="2" id="KW-1133">Transmembrane helix</keyword>
<dbReference type="AlphaFoldDB" id="B9T5I5"/>
<evidence type="ECO:0000313" key="5">
    <source>
        <dbReference type="Proteomes" id="UP000008311"/>
    </source>
</evidence>
<dbReference type="SMART" id="SM00271">
    <property type="entry name" value="DnaJ"/>
    <property type="match status" value="1"/>
</dbReference>
<dbReference type="Proteomes" id="UP000008311">
    <property type="component" value="Unassembled WGS sequence"/>
</dbReference>
<protein>
    <recommendedName>
        <fullName evidence="3">J domain-containing protein</fullName>
    </recommendedName>
</protein>
<evidence type="ECO:0000259" key="3">
    <source>
        <dbReference type="PROSITE" id="PS50076"/>
    </source>
</evidence>
<name>B9T5I5_RICCO</name>
<dbReference type="SUPFAM" id="SSF46565">
    <property type="entry name" value="Chaperone J-domain"/>
    <property type="match status" value="1"/>
</dbReference>
<evidence type="ECO:0000256" key="2">
    <source>
        <dbReference type="SAM" id="Phobius"/>
    </source>
</evidence>
<feature type="compositionally biased region" description="Basic and acidic residues" evidence="1">
    <location>
        <begin position="91"/>
        <end position="105"/>
    </location>
</feature>
<keyword evidence="2" id="KW-0812">Transmembrane</keyword>
<sequence length="226" mass="26020">MAVLMNHYSVLGLASFAGFDLTEEEISKAFKRMALRLHPDKHPGNLQAHFKFQKLLSSCDILENPISRKEFDRLLQFQYQHQNHHHTCNKQQREDQQQHSSEKRPRQPMGPKVPSESTKKPSFVKTKFCLVCDRISKLVAQGGLHKLVVNEGTHNVCFQFKCYIYSVDLVILSMILVMSGLYNHINNKKNWISLDNLYLVSLDSCELGVQFLDMGSNSQCVPTTYF</sequence>
<dbReference type="CDD" id="cd06257">
    <property type="entry name" value="DnaJ"/>
    <property type="match status" value="1"/>
</dbReference>
<dbReference type="Pfam" id="PF00226">
    <property type="entry name" value="DnaJ"/>
    <property type="match status" value="1"/>
</dbReference>
<reference evidence="5" key="1">
    <citation type="journal article" date="2010" name="Nat. Biotechnol.">
        <title>Draft genome sequence of the oilseed species Ricinus communis.</title>
        <authorList>
            <person name="Chan A.P."/>
            <person name="Crabtree J."/>
            <person name="Zhao Q."/>
            <person name="Lorenzi H."/>
            <person name="Orvis J."/>
            <person name="Puiu D."/>
            <person name="Melake-Berhan A."/>
            <person name="Jones K.M."/>
            <person name="Redman J."/>
            <person name="Chen G."/>
            <person name="Cahoon E.B."/>
            <person name="Gedil M."/>
            <person name="Stanke M."/>
            <person name="Haas B.J."/>
            <person name="Wortman J.R."/>
            <person name="Fraser-Liggett C.M."/>
            <person name="Ravel J."/>
            <person name="Rabinowicz P.D."/>
        </authorList>
    </citation>
    <scope>NUCLEOTIDE SEQUENCE [LARGE SCALE GENOMIC DNA]</scope>
    <source>
        <strain evidence="5">cv. Hale</strain>
    </source>
</reference>
<feature type="transmembrane region" description="Helical" evidence="2">
    <location>
        <begin position="163"/>
        <end position="182"/>
    </location>
</feature>
<accession>B9T5I5</accession>
<dbReference type="PANTHER" id="PTHR45098:SF1">
    <property type="entry name" value="DNAJ DOMAIN CONTAINING PROTEIN, EXPRESSED"/>
    <property type="match status" value="1"/>
</dbReference>
<proteinExistence type="predicted"/>
<dbReference type="InterPro" id="IPR001623">
    <property type="entry name" value="DnaJ_domain"/>
</dbReference>
<dbReference type="InParanoid" id="B9T5I5"/>
<evidence type="ECO:0000313" key="4">
    <source>
        <dbReference type="EMBL" id="EEF28873.1"/>
    </source>
</evidence>
<dbReference type="InterPro" id="IPR036869">
    <property type="entry name" value="J_dom_sf"/>
</dbReference>